<dbReference type="OrthoDB" id="10252171at2759"/>
<sequence>MSGKRPFDGLDEPTILLRILQYKQPRQEDHLELPSSDLLWSLMRRCWSINRKPRPTMQEVVRELTSYIYDKQSSPLSRPSHRPVFNANEDGDGDDSDANLDAPNPVATTTGRTTELAPDPSSEALGSVTKVEEYIELDADSTLRRETFAAREVFERLNLESKDMVVVGRYIEAAAKIGLNLLEIVQTVNSNEDMSTGLGSNARKLADLLENLKELSGLFY</sequence>
<organism evidence="2 3">
    <name type="scientific">Tulasnella calospora MUT 4182</name>
    <dbReference type="NCBI Taxonomy" id="1051891"/>
    <lineage>
        <taxon>Eukaryota</taxon>
        <taxon>Fungi</taxon>
        <taxon>Dikarya</taxon>
        <taxon>Basidiomycota</taxon>
        <taxon>Agaricomycotina</taxon>
        <taxon>Agaricomycetes</taxon>
        <taxon>Cantharellales</taxon>
        <taxon>Tulasnellaceae</taxon>
        <taxon>Tulasnella</taxon>
    </lineage>
</organism>
<name>A0A0C3QW09_9AGAM</name>
<dbReference type="HOGENOM" id="CLU_1256854_0_0_1"/>
<reference evidence="2 3" key="1">
    <citation type="submission" date="2014-04" db="EMBL/GenBank/DDBJ databases">
        <authorList>
            <consortium name="DOE Joint Genome Institute"/>
            <person name="Kuo A."/>
            <person name="Girlanda M."/>
            <person name="Perotto S."/>
            <person name="Kohler A."/>
            <person name="Nagy L.G."/>
            <person name="Floudas D."/>
            <person name="Copeland A."/>
            <person name="Barry K.W."/>
            <person name="Cichocki N."/>
            <person name="Veneault-Fourrey C."/>
            <person name="LaButti K."/>
            <person name="Lindquist E.A."/>
            <person name="Lipzen A."/>
            <person name="Lundell T."/>
            <person name="Morin E."/>
            <person name="Murat C."/>
            <person name="Sun H."/>
            <person name="Tunlid A."/>
            <person name="Henrissat B."/>
            <person name="Grigoriev I.V."/>
            <person name="Hibbett D.S."/>
            <person name="Martin F."/>
            <person name="Nordberg H.P."/>
            <person name="Cantor M.N."/>
            <person name="Hua S.X."/>
        </authorList>
    </citation>
    <scope>NUCLEOTIDE SEQUENCE [LARGE SCALE GENOMIC DNA]</scope>
    <source>
        <strain evidence="2 3">MUT 4182</strain>
    </source>
</reference>
<evidence type="ECO:0000256" key="1">
    <source>
        <dbReference type="SAM" id="MobiDB-lite"/>
    </source>
</evidence>
<dbReference type="AlphaFoldDB" id="A0A0C3QW09"/>
<feature type="compositionally biased region" description="Acidic residues" evidence="1">
    <location>
        <begin position="89"/>
        <end position="98"/>
    </location>
</feature>
<evidence type="ECO:0008006" key="4">
    <source>
        <dbReference type="Google" id="ProtNLM"/>
    </source>
</evidence>
<proteinExistence type="predicted"/>
<reference evidence="3" key="2">
    <citation type="submission" date="2015-01" db="EMBL/GenBank/DDBJ databases">
        <title>Evolutionary Origins and Diversification of the Mycorrhizal Mutualists.</title>
        <authorList>
            <consortium name="DOE Joint Genome Institute"/>
            <consortium name="Mycorrhizal Genomics Consortium"/>
            <person name="Kohler A."/>
            <person name="Kuo A."/>
            <person name="Nagy L.G."/>
            <person name="Floudas D."/>
            <person name="Copeland A."/>
            <person name="Barry K.W."/>
            <person name="Cichocki N."/>
            <person name="Veneault-Fourrey C."/>
            <person name="LaButti K."/>
            <person name="Lindquist E.A."/>
            <person name="Lipzen A."/>
            <person name="Lundell T."/>
            <person name="Morin E."/>
            <person name="Murat C."/>
            <person name="Riley R."/>
            <person name="Ohm R."/>
            <person name="Sun H."/>
            <person name="Tunlid A."/>
            <person name="Henrissat B."/>
            <person name="Grigoriev I.V."/>
            <person name="Hibbett D.S."/>
            <person name="Martin F."/>
        </authorList>
    </citation>
    <scope>NUCLEOTIDE SEQUENCE [LARGE SCALE GENOMIC DNA]</scope>
    <source>
        <strain evidence="3">MUT 4182</strain>
    </source>
</reference>
<gene>
    <name evidence="2" type="ORF">M407DRAFT_18140</name>
</gene>
<dbReference type="Proteomes" id="UP000054248">
    <property type="component" value="Unassembled WGS sequence"/>
</dbReference>
<dbReference type="InterPro" id="IPR011009">
    <property type="entry name" value="Kinase-like_dom_sf"/>
</dbReference>
<evidence type="ECO:0000313" key="3">
    <source>
        <dbReference type="Proteomes" id="UP000054248"/>
    </source>
</evidence>
<accession>A0A0C3QW09</accession>
<keyword evidence="3" id="KW-1185">Reference proteome</keyword>
<dbReference type="Gene3D" id="1.10.510.10">
    <property type="entry name" value="Transferase(Phosphotransferase) domain 1"/>
    <property type="match status" value="1"/>
</dbReference>
<evidence type="ECO:0000313" key="2">
    <source>
        <dbReference type="EMBL" id="KIO32984.1"/>
    </source>
</evidence>
<dbReference type="EMBL" id="KN822951">
    <property type="protein sequence ID" value="KIO32984.1"/>
    <property type="molecule type" value="Genomic_DNA"/>
</dbReference>
<feature type="region of interest" description="Disordered" evidence="1">
    <location>
        <begin position="72"/>
        <end position="123"/>
    </location>
</feature>
<dbReference type="SUPFAM" id="SSF56112">
    <property type="entry name" value="Protein kinase-like (PK-like)"/>
    <property type="match status" value="1"/>
</dbReference>
<protein>
    <recommendedName>
        <fullName evidence="4">Serine-threonine/tyrosine-protein kinase catalytic domain-containing protein</fullName>
    </recommendedName>
</protein>